<name>A0A1T5N3L8_9BACT</name>
<dbReference type="Proteomes" id="UP000190166">
    <property type="component" value="Unassembled WGS sequence"/>
</dbReference>
<evidence type="ECO:0008006" key="4">
    <source>
        <dbReference type="Google" id="ProtNLM"/>
    </source>
</evidence>
<keyword evidence="3" id="KW-1185">Reference proteome</keyword>
<feature type="signal peptide" evidence="1">
    <location>
        <begin position="1"/>
        <end position="18"/>
    </location>
</feature>
<dbReference type="RefSeq" id="WP_079467459.1">
    <property type="nucleotide sequence ID" value="NZ_FUZZ01000001.1"/>
</dbReference>
<feature type="chain" id="PRO_5013069596" description="DUF4595 domain-containing protein" evidence="1">
    <location>
        <begin position="19"/>
        <end position="283"/>
    </location>
</feature>
<keyword evidence="1" id="KW-0732">Signal</keyword>
<sequence length="283" mass="32124">MKKVLLGMAALAFFAASCKDDKSDIVTPDPPKTEDWYLTGIVVRDIDNSGATFGDKDSMVMTYNTDKTFNTLEEIAGENETYYALVKFIYNQQKVTKMTLQESKTGVAETIYECTYSGDQLVRFFEPGRSATSYDSLVYENNKVVKVFQVRADKRNNKSWEYTWQNNNVTEAREFNANPTTYNLELVSIRKYTYNNVANPYKSLANFLLMKGDNPDIPLLSANEQTSYTVANAQNVVSHIYNYTRSANDKGLTVADTMWHKTPAESSAKADYISAYKYTDLNK</sequence>
<organism evidence="2 3">
    <name type="scientific">Chitinophaga ginsengisegetis</name>
    <dbReference type="NCBI Taxonomy" id="393003"/>
    <lineage>
        <taxon>Bacteria</taxon>
        <taxon>Pseudomonadati</taxon>
        <taxon>Bacteroidota</taxon>
        <taxon>Chitinophagia</taxon>
        <taxon>Chitinophagales</taxon>
        <taxon>Chitinophagaceae</taxon>
        <taxon>Chitinophaga</taxon>
    </lineage>
</organism>
<dbReference type="PROSITE" id="PS51257">
    <property type="entry name" value="PROKAR_LIPOPROTEIN"/>
    <property type="match status" value="1"/>
</dbReference>
<dbReference type="AlphaFoldDB" id="A0A1T5N3L8"/>
<evidence type="ECO:0000256" key="1">
    <source>
        <dbReference type="SAM" id="SignalP"/>
    </source>
</evidence>
<dbReference type="EMBL" id="FUZZ01000001">
    <property type="protein sequence ID" value="SKC94769.1"/>
    <property type="molecule type" value="Genomic_DNA"/>
</dbReference>
<evidence type="ECO:0000313" key="2">
    <source>
        <dbReference type="EMBL" id="SKC94769.1"/>
    </source>
</evidence>
<proteinExistence type="predicted"/>
<reference evidence="2 3" key="1">
    <citation type="submission" date="2017-02" db="EMBL/GenBank/DDBJ databases">
        <authorList>
            <person name="Peterson S.W."/>
        </authorList>
    </citation>
    <scope>NUCLEOTIDE SEQUENCE [LARGE SCALE GENOMIC DNA]</scope>
    <source>
        <strain evidence="2 3">DSM 18108</strain>
    </source>
</reference>
<protein>
    <recommendedName>
        <fullName evidence="4">DUF4595 domain-containing protein</fullName>
    </recommendedName>
</protein>
<evidence type="ECO:0000313" key="3">
    <source>
        <dbReference type="Proteomes" id="UP000190166"/>
    </source>
</evidence>
<gene>
    <name evidence="2" type="ORF">SAMN05660461_0094</name>
</gene>
<accession>A0A1T5N3L8</accession>